<dbReference type="RefSeq" id="WP_185003653.1">
    <property type="nucleotide sequence ID" value="NZ_BAAAUI010000083.1"/>
</dbReference>
<proteinExistence type="predicted"/>
<dbReference type="GO" id="GO:0005509">
    <property type="term" value="F:calcium ion binding"/>
    <property type="evidence" value="ECO:0007669"/>
    <property type="project" value="InterPro"/>
</dbReference>
<dbReference type="Proteomes" id="UP000533598">
    <property type="component" value="Unassembled WGS sequence"/>
</dbReference>
<dbReference type="CDD" id="cd00051">
    <property type="entry name" value="EFh"/>
    <property type="match status" value="1"/>
</dbReference>
<dbReference type="InterPro" id="IPR002048">
    <property type="entry name" value="EF_hand_dom"/>
</dbReference>
<dbReference type="SUPFAM" id="SSF47473">
    <property type="entry name" value="EF-hand"/>
    <property type="match status" value="1"/>
</dbReference>
<dbReference type="PROSITE" id="PS50222">
    <property type="entry name" value="EF_HAND_2"/>
    <property type="match status" value="2"/>
</dbReference>
<feature type="domain" description="EF-hand" evidence="1">
    <location>
        <begin position="90"/>
        <end position="125"/>
    </location>
</feature>
<evidence type="ECO:0000313" key="3">
    <source>
        <dbReference type="Proteomes" id="UP000533598"/>
    </source>
</evidence>
<evidence type="ECO:0000313" key="2">
    <source>
        <dbReference type="EMBL" id="MBB4677741.1"/>
    </source>
</evidence>
<dbReference type="PROSITE" id="PS00018">
    <property type="entry name" value="EF_HAND_1"/>
    <property type="match status" value="4"/>
</dbReference>
<keyword evidence="3" id="KW-1185">Reference proteome</keyword>
<dbReference type="SMART" id="SM00054">
    <property type="entry name" value="EFh"/>
    <property type="match status" value="4"/>
</dbReference>
<evidence type="ECO:0000259" key="1">
    <source>
        <dbReference type="PROSITE" id="PS50222"/>
    </source>
</evidence>
<sequence>MATDLQRRKISRVFAALDANSDGFLEEGDFAALAARWIEVRGPGDHQLLEQIMLGWWATLLAASDLDRDNKVTLDEVLLVVDQLPEMPEAVTGTAAAMFEAIDENQDGLISAAEYRQLIEVWNGRPTDTDAIFPALDADGDGRLSHEEFGDLWYEFWAGDDADAPGTLVFGPL</sequence>
<name>A0A7W7CAU8_9PSEU</name>
<dbReference type="AlphaFoldDB" id="A0A7W7CAU8"/>
<feature type="domain" description="EF-hand" evidence="1">
    <location>
        <begin position="130"/>
        <end position="159"/>
    </location>
</feature>
<dbReference type="Pfam" id="PF13499">
    <property type="entry name" value="EF-hand_7"/>
    <property type="match status" value="1"/>
</dbReference>
<gene>
    <name evidence="2" type="ORF">HNR67_003859</name>
</gene>
<dbReference type="InterPro" id="IPR018247">
    <property type="entry name" value="EF_Hand_1_Ca_BS"/>
</dbReference>
<dbReference type="InterPro" id="IPR011992">
    <property type="entry name" value="EF-hand-dom_pair"/>
</dbReference>
<dbReference type="Gene3D" id="1.10.238.10">
    <property type="entry name" value="EF-hand"/>
    <property type="match status" value="1"/>
</dbReference>
<protein>
    <submittedName>
        <fullName evidence="2">Ca2+-binding EF-hand superfamily protein</fullName>
    </submittedName>
</protein>
<dbReference type="EMBL" id="JACHMH010000001">
    <property type="protein sequence ID" value="MBB4677741.1"/>
    <property type="molecule type" value="Genomic_DNA"/>
</dbReference>
<organism evidence="2 3">
    <name type="scientific">Crossiella cryophila</name>
    <dbReference type="NCBI Taxonomy" id="43355"/>
    <lineage>
        <taxon>Bacteria</taxon>
        <taxon>Bacillati</taxon>
        <taxon>Actinomycetota</taxon>
        <taxon>Actinomycetes</taxon>
        <taxon>Pseudonocardiales</taxon>
        <taxon>Pseudonocardiaceae</taxon>
        <taxon>Crossiella</taxon>
    </lineage>
</organism>
<comment type="caution">
    <text evidence="2">The sequence shown here is derived from an EMBL/GenBank/DDBJ whole genome shotgun (WGS) entry which is preliminary data.</text>
</comment>
<accession>A0A7W7CAU8</accession>
<reference evidence="2 3" key="1">
    <citation type="submission" date="2020-08" db="EMBL/GenBank/DDBJ databases">
        <title>Sequencing the genomes of 1000 actinobacteria strains.</title>
        <authorList>
            <person name="Klenk H.-P."/>
        </authorList>
    </citation>
    <scope>NUCLEOTIDE SEQUENCE [LARGE SCALE GENOMIC DNA]</scope>
    <source>
        <strain evidence="2 3">DSM 44230</strain>
    </source>
</reference>